<dbReference type="AlphaFoldDB" id="A0A3P7IVH4"/>
<proteinExistence type="predicted"/>
<evidence type="ECO:0000313" key="3">
    <source>
        <dbReference type="Proteomes" id="UP000270094"/>
    </source>
</evidence>
<accession>A0A3P7IVH4</accession>
<feature type="region of interest" description="Disordered" evidence="1">
    <location>
        <begin position="1"/>
        <end position="32"/>
    </location>
</feature>
<feature type="compositionally biased region" description="Polar residues" evidence="1">
    <location>
        <begin position="1"/>
        <end position="11"/>
    </location>
</feature>
<organism evidence="2 3">
    <name type="scientific">Strongylus vulgaris</name>
    <name type="common">Blood worm</name>
    <dbReference type="NCBI Taxonomy" id="40348"/>
    <lineage>
        <taxon>Eukaryota</taxon>
        <taxon>Metazoa</taxon>
        <taxon>Ecdysozoa</taxon>
        <taxon>Nematoda</taxon>
        <taxon>Chromadorea</taxon>
        <taxon>Rhabditida</taxon>
        <taxon>Rhabditina</taxon>
        <taxon>Rhabditomorpha</taxon>
        <taxon>Strongyloidea</taxon>
        <taxon>Strongylidae</taxon>
        <taxon>Strongylus</taxon>
    </lineage>
</organism>
<feature type="non-terminal residue" evidence="2">
    <location>
        <position position="1"/>
    </location>
</feature>
<dbReference type="EMBL" id="UYYB01034516">
    <property type="protein sequence ID" value="VDM74176.1"/>
    <property type="molecule type" value="Genomic_DNA"/>
</dbReference>
<gene>
    <name evidence="2" type="ORF">SVUK_LOCUS9174</name>
</gene>
<evidence type="ECO:0000313" key="2">
    <source>
        <dbReference type="EMBL" id="VDM74176.1"/>
    </source>
</evidence>
<feature type="region of interest" description="Disordered" evidence="1">
    <location>
        <begin position="63"/>
        <end position="138"/>
    </location>
</feature>
<dbReference type="Proteomes" id="UP000270094">
    <property type="component" value="Unassembled WGS sequence"/>
</dbReference>
<reference evidence="2 3" key="1">
    <citation type="submission" date="2018-11" db="EMBL/GenBank/DDBJ databases">
        <authorList>
            <consortium name="Pathogen Informatics"/>
        </authorList>
    </citation>
    <scope>NUCLEOTIDE SEQUENCE [LARGE SCALE GENOMIC DNA]</scope>
</reference>
<evidence type="ECO:0000256" key="1">
    <source>
        <dbReference type="SAM" id="MobiDB-lite"/>
    </source>
</evidence>
<protein>
    <submittedName>
        <fullName evidence="2">Uncharacterized protein</fullName>
    </submittedName>
</protein>
<keyword evidence="3" id="KW-1185">Reference proteome</keyword>
<name>A0A3P7IVH4_STRVU</name>
<sequence length="138" mass="14427">KENLVTTTRSSVEGKRPPFRTTQGIRITPGLGFHNEETVATESSTPSTTVTAQVSASVSTARVSASVSNLTTRKSPSVPTTTTTESRPTSAESDEVTTVASSVHVAPTRSPPIPQMTLLEGSEDNQADGGNNAFLNKP</sequence>
<feature type="compositionally biased region" description="Low complexity" evidence="1">
    <location>
        <begin position="63"/>
        <end position="91"/>
    </location>
</feature>